<gene>
    <name evidence="2" type="ORF">ACFPQ4_03310</name>
</gene>
<evidence type="ECO:0000313" key="3">
    <source>
        <dbReference type="Proteomes" id="UP001596108"/>
    </source>
</evidence>
<dbReference type="InterPro" id="IPR006944">
    <property type="entry name" value="Phage/GTA_portal"/>
</dbReference>
<evidence type="ECO:0000313" key="2">
    <source>
        <dbReference type="EMBL" id="MFC5528480.1"/>
    </source>
</evidence>
<name>A0ABW0QUI6_9BACL</name>
<keyword evidence="3" id="KW-1185">Reference proteome</keyword>
<dbReference type="Proteomes" id="UP001596108">
    <property type="component" value="Unassembled WGS sequence"/>
</dbReference>
<sequence>MSFLAKIWKAEGGAGGGQWPNSRQWLNDLFFGRPTYTGINLSEQKALTHSAVFACVHVLAQTIAMLPLNVYRTMPTGGKSRVGEHGLNRLLHSVPNPEMSSFVWRETMQGHLGLWGNCYAEIQRNGYGDIVALWPLRPDRTKPYRDPDTKELKYQTTLPDGKTVQLPAHLVLHIPGFGFDGLVGYNPIDIAAQAIGLGLAAEEFGARFYGNGATLGGVLEHPGPEPLGDEGRKNVRESFEEMHKGLSNAHRLMILEEGMTYKQVGIPPQTAQYLESRKFQVEDIARFYHMPLHLIGELSRSTNNNIETQSGEFVKYTMMPWIVRWEQSLNMRLLSEVEQIYRQMFTKFNLNGLLRGDSKSRSEFYHNARLDGWMNADMILELEDMNPIGGREGQGFWMPENYRYADEPKDPNKTGSKGGEPNK</sequence>
<feature type="compositionally biased region" description="Basic and acidic residues" evidence="1">
    <location>
        <begin position="403"/>
        <end position="412"/>
    </location>
</feature>
<dbReference type="Pfam" id="PF04860">
    <property type="entry name" value="Phage_portal"/>
    <property type="match status" value="1"/>
</dbReference>
<dbReference type="NCBIfam" id="TIGR01537">
    <property type="entry name" value="portal_HK97"/>
    <property type="match status" value="1"/>
</dbReference>
<evidence type="ECO:0000256" key="1">
    <source>
        <dbReference type="SAM" id="MobiDB-lite"/>
    </source>
</evidence>
<dbReference type="RefSeq" id="WP_378110319.1">
    <property type="nucleotide sequence ID" value="NZ_JBHSNC010000010.1"/>
</dbReference>
<protein>
    <submittedName>
        <fullName evidence="2">Phage portal protein</fullName>
    </submittedName>
</protein>
<comment type="caution">
    <text evidence="2">The sequence shown here is derived from an EMBL/GenBank/DDBJ whole genome shotgun (WGS) entry which is preliminary data.</text>
</comment>
<accession>A0ABW0QUI6</accession>
<organism evidence="2 3">
    <name type="scientific">Cohnella yongneupensis</name>
    <dbReference type="NCBI Taxonomy" id="425006"/>
    <lineage>
        <taxon>Bacteria</taxon>
        <taxon>Bacillati</taxon>
        <taxon>Bacillota</taxon>
        <taxon>Bacilli</taxon>
        <taxon>Bacillales</taxon>
        <taxon>Paenibacillaceae</taxon>
        <taxon>Cohnella</taxon>
    </lineage>
</organism>
<reference evidence="3" key="1">
    <citation type="journal article" date="2019" name="Int. J. Syst. Evol. Microbiol.">
        <title>The Global Catalogue of Microorganisms (GCM) 10K type strain sequencing project: providing services to taxonomists for standard genome sequencing and annotation.</title>
        <authorList>
            <consortium name="The Broad Institute Genomics Platform"/>
            <consortium name="The Broad Institute Genome Sequencing Center for Infectious Disease"/>
            <person name="Wu L."/>
            <person name="Ma J."/>
        </authorList>
    </citation>
    <scope>NUCLEOTIDE SEQUENCE [LARGE SCALE GENOMIC DNA]</scope>
    <source>
        <strain evidence="3">CGMCC 1.18578</strain>
    </source>
</reference>
<dbReference type="EMBL" id="JBHSNC010000010">
    <property type="protein sequence ID" value="MFC5528480.1"/>
    <property type="molecule type" value="Genomic_DNA"/>
</dbReference>
<feature type="region of interest" description="Disordered" evidence="1">
    <location>
        <begin position="401"/>
        <end position="423"/>
    </location>
</feature>
<dbReference type="InterPro" id="IPR006427">
    <property type="entry name" value="Portal_HK97"/>
</dbReference>
<proteinExistence type="predicted"/>